<evidence type="ECO:0000256" key="8">
    <source>
        <dbReference type="ARBA" id="ARBA00022723"/>
    </source>
</evidence>
<dbReference type="InterPro" id="IPR002034">
    <property type="entry name" value="AIPM/Hcit_synth_CS"/>
</dbReference>
<dbReference type="PATRIC" id="fig|1408281.3.peg.514"/>
<dbReference type="HAMAP" id="MF_01025">
    <property type="entry name" value="LeuA_type1"/>
    <property type="match status" value="1"/>
</dbReference>
<evidence type="ECO:0000256" key="6">
    <source>
        <dbReference type="ARBA" id="ARBA00022605"/>
    </source>
</evidence>
<evidence type="ECO:0000313" key="14">
    <source>
        <dbReference type="Proteomes" id="UP000035337"/>
    </source>
</evidence>
<dbReference type="Pfam" id="PF22617">
    <property type="entry name" value="HCS_D2"/>
    <property type="match status" value="1"/>
</dbReference>
<proteinExistence type="inferred from homology"/>
<dbReference type="InterPro" id="IPR054691">
    <property type="entry name" value="LeuA/HCS_post-cat"/>
</dbReference>
<evidence type="ECO:0000256" key="10">
    <source>
        <dbReference type="ARBA" id="ARBA00023304"/>
    </source>
</evidence>
<evidence type="ECO:0000256" key="1">
    <source>
        <dbReference type="ARBA" id="ARBA00004689"/>
    </source>
</evidence>
<accession>A0A0G3WJ10</accession>
<dbReference type="Pfam" id="PF00682">
    <property type="entry name" value="HMGL-like"/>
    <property type="match status" value="1"/>
</dbReference>
<keyword evidence="6 11" id="KW-0028">Amino-acid biosynthesis</keyword>
<evidence type="ECO:0000256" key="9">
    <source>
        <dbReference type="ARBA" id="ARBA00023211"/>
    </source>
</evidence>
<evidence type="ECO:0000256" key="11">
    <source>
        <dbReference type="HAMAP-Rule" id="MF_01025"/>
    </source>
</evidence>
<dbReference type="Gene3D" id="3.30.160.270">
    <property type="match status" value="1"/>
</dbReference>
<dbReference type="NCBIfam" id="TIGR00973">
    <property type="entry name" value="leuA_bact"/>
    <property type="match status" value="1"/>
</dbReference>
<comment type="similarity">
    <text evidence="2 11">Belongs to the alpha-IPM synthase/homocitrate synthase family. LeuA type 1 subfamily.</text>
</comment>
<dbReference type="InterPro" id="IPR005671">
    <property type="entry name" value="LeuA_bact_synth"/>
</dbReference>
<feature type="binding site" evidence="11">
    <location>
        <position position="239"/>
    </location>
    <ligand>
        <name>Mn(2+)</name>
        <dbReference type="ChEBI" id="CHEBI:29035"/>
    </ligand>
</feature>
<protein>
    <recommendedName>
        <fullName evidence="4 11">2-isopropylmalate synthase</fullName>
        <ecNumber evidence="3 11">2.3.3.13</ecNumber>
    </recommendedName>
    <alternativeName>
        <fullName evidence="11">Alpha-IPM synthase</fullName>
    </alternativeName>
    <alternativeName>
        <fullName evidence="11">Alpha-isopropylmalate synthase</fullName>
    </alternativeName>
</protein>
<dbReference type="EMBL" id="CP009498">
    <property type="protein sequence ID" value="AKL97880.1"/>
    <property type="molecule type" value="Genomic_DNA"/>
</dbReference>
<comment type="catalytic activity">
    <reaction evidence="11">
        <text>3-methyl-2-oxobutanoate + acetyl-CoA + H2O = (2S)-2-isopropylmalate + CoA + H(+)</text>
        <dbReference type="Rhea" id="RHEA:21524"/>
        <dbReference type="ChEBI" id="CHEBI:1178"/>
        <dbReference type="ChEBI" id="CHEBI:11851"/>
        <dbReference type="ChEBI" id="CHEBI:15377"/>
        <dbReference type="ChEBI" id="CHEBI:15378"/>
        <dbReference type="ChEBI" id="CHEBI:57287"/>
        <dbReference type="ChEBI" id="CHEBI:57288"/>
        <dbReference type="EC" id="2.3.3.13"/>
    </reaction>
</comment>
<dbReference type="InterPro" id="IPR050073">
    <property type="entry name" value="2-IPM_HCS-like"/>
</dbReference>
<dbReference type="KEGG" id="epo:Epro_0501"/>
<comment type="function">
    <text evidence="11">Catalyzes the condensation of the acetyl group of acetyl-CoA with 3-methyl-2-oxobutanoate (2-ketoisovalerate) to form 3-carboxy-3-hydroxy-4-methylpentanoate (2-isopropylmalate).</text>
</comment>
<reference evidence="13 14" key="1">
    <citation type="submission" date="2014-09" db="EMBL/GenBank/DDBJ databases">
        <title>Complete genome sequence of Endomicrobium proavitum.</title>
        <authorList>
            <person name="Zheng H."/>
        </authorList>
    </citation>
    <scope>NUCLEOTIDE SEQUENCE [LARGE SCALE GENOMIC DNA]</scope>
    <source>
        <strain evidence="13 14">Rsa215</strain>
    </source>
</reference>
<dbReference type="PROSITE" id="PS50991">
    <property type="entry name" value="PYR_CT"/>
    <property type="match status" value="1"/>
</dbReference>
<keyword evidence="10 11" id="KW-0100">Branched-chain amino acid biosynthesis</keyword>
<evidence type="ECO:0000256" key="5">
    <source>
        <dbReference type="ARBA" id="ARBA00022430"/>
    </source>
</evidence>
<evidence type="ECO:0000256" key="7">
    <source>
        <dbReference type="ARBA" id="ARBA00022679"/>
    </source>
</evidence>
<dbReference type="SMART" id="SM00917">
    <property type="entry name" value="LeuA_dimer"/>
    <property type="match status" value="1"/>
</dbReference>
<keyword evidence="11" id="KW-0963">Cytoplasm</keyword>
<dbReference type="Pfam" id="PF08502">
    <property type="entry name" value="LeuA_dimer"/>
    <property type="match status" value="1"/>
</dbReference>
<comment type="cofactor">
    <cofactor evidence="11">
        <name>Mn(2+)</name>
        <dbReference type="ChEBI" id="CHEBI:29035"/>
    </cofactor>
</comment>
<comment type="pathway">
    <text evidence="1 11">Amino-acid biosynthesis; L-leucine biosynthesis; L-leucine from 3-methyl-2-oxobutanoate: step 1/4.</text>
</comment>
<feature type="binding site" evidence="11">
    <location>
        <position position="205"/>
    </location>
    <ligand>
        <name>Mn(2+)</name>
        <dbReference type="ChEBI" id="CHEBI:29035"/>
    </ligand>
</feature>
<dbReference type="GO" id="GO:0005737">
    <property type="term" value="C:cytoplasm"/>
    <property type="evidence" value="ECO:0007669"/>
    <property type="project" value="UniProtKB-UniRule"/>
</dbReference>
<dbReference type="EC" id="2.3.3.13" evidence="3 11"/>
<dbReference type="UniPathway" id="UPA00048">
    <property type="reaction ID" value="UER00070"/>
</dbReference>
<dbReference type="PANTHER" id="PTHR10277:SF9">
    <property type="entry name" value="2-ISOPROPYLMALATE SYNTHASE 1, CHLOROPLASTIC-RELATED"/>
    <property type="match status" value="1"/>
</dbReference>
<sequence>MKQDKIIFFDTTLRDGEQSPGASMNFQEKLLVAKQLETLGVDVIEAGFPISSPGDFESVKAIAKAVKKSSVAGLARASEKDIKAAWDAVKYAKKPRIHIFLATSDLHIEKKLQKTRAQILEMAVKAVKYGKSLCKDIEFSAEDAGRSDMDFLCKVVEAVINAGASTVNIPDTVGYTMPAEFGAKIAEIKKRVPNINKAIISVHCHNDLGLAVANSLSAIENGARQVECTINGIGERAGNASLEEIAMAIKVRPHYYNVGHNINTKEIYKTSKLVSSLTGVAVQVNKAVVGANAFAHESGIHQDGVLKSRETYEIMNPADVGVPESSLVLGKHSGRHALFNRIKSLGYKLESKALEQIFEKFKVLADKKKVIFDDDIVALIEEDAASEKEIFSLVYQSATSGTATIPTATVRITDNNKKDKVLQEAACGVGPVDATYRAIDKITKMDIKLTDFSLKAVSSGVDALGEVFLKAKHKGMIFSGKGTSTDIVEASAKAYMQAINKAKAFDKKK</sequence>
<evidence type="ECO:0000256" key="2">
    <source>
        <dbReference type="ARBA" id="ARBA00009396"/>
    </source>
</evidence>
<dbReference type="STRING" id="1408281.Epro_0501"/>
<evidence type="ECO:0000313" key="13">
    <source>
        <dbReference type="EMBL" id="AKL97880.1"/>
    </source>
</evidence>
<evidence type="ECO:0000256" key="3">
    <source>
        <dbReference type="ARBA" id="ARBA00012973"/>
    </source>
</evidence>
<dbReference type="InterPro" id="IPR013709">
    <property type="entry name" value="2-isopropylmalate_synth_dimer"/>
</dbReference>
<dbReference type="Proteomes" id="UP000035337">
    <property type="component" value="Chromosome"/>
</dbReference>
<dbReference type="SUPFAM" id="SSF51569">
    <property type="entry name" value="Aldolase"/>
    <property type="match status" value="1"/>
</dbReference>
<dbReference type="NCBIfam" id="NF002085">
    <property type="entry name" value="PRK00915.1-2"/>
    <property type="match status" value="1"/>
</dbReference>
<keyword evidence="14" id="KW-1185">Reference proteome</keyword>
<dbReference type="PROSITE" id="PS00816">
    <property type="entry name" value="AIPM_HOMOCIT_SYNTH_2"/>
    <property type="match status" value="1"/>
</dbReference>
<dbReference type="FunFam" id="3.30.160.270:FF:000003">
    <property type="entry name" value="2-isopropylmalate synthase"/>
    <property type="match status" value="1"/>
</dbReference>
<keyword evidence="9 11" id="KW-0464">Manganese</keyword>
<evidence type="ECO:0000256" key="4">
    <source>
        <dbReference type="ARBA" id="ARBA00018198"/>
    </source>
</evidence>
<organism evidence="13 14">
    <name type="scientific">Endomicrobium proavitum</name>
    <dbReference type="NCBI Taxonomy" id="1408281"/>
    <lineage>
        <taxon>Bacteria</taxon>
        <taxon>Pseudomonadati</taxon>
        <taxon>Elusimicrobiota</taxon>
        <taxon>Endomicrobiia</taxon>
        <taxon>Endomicrobiales</taxon>
        <taxon>Endomicrobiaceae</taxon>
        <taxon>Endomicrobium</taxon>
    </lineage>
</organism>
<dbReference type="Gene3D" id="3.20.20.70">
    <property type="entry name" value="Aldolase class I"/>
    <property type="match status" value="1"/>
</dbReference>
<feature type="region of interest" description="Regulatory domain" evidence="11">
    <location>
        <begin position="392"/>
        <end position="509"/>
    </location>
</feature>
<keyword evidence="8 11" id="KW-0479">Metal-binding</keyword>
<feature type="domain" description="Pyruvate carboxyltransferase" evidence="12">
    <location>
        <begin position="6"/>
        <end position="268"/>
    </location>
</feature>
<dbReference type="InterPro" id="IPR036230">
    <property type="entry name" value="LeuA_allosteric_dom_sf"/>
</dbReference>
<dbReference type="PANTHER" id="PTHR10277">
    <property type="entry name" value="HOMOCITRATE SYNTHASE-RELATED"/>
    <property type="match status" value="1"/>
</dbReference>
<dbReference type="GO" id="GO:0003852">
    <property type="term" value="F:2-isopropylmalate synthase activity"/>
    <property type="evidence" value="ECO:0007669"/>
    <property type="project" value="UniProtKB-UniRule"/>
</dbReference>
<dbReference type="FunFam" id="3.20.20.70:FF:000010">
    <property type="entry name" value="2-isopropylmalate synthase"/>
    <property type="match status" value="1"/>
</dbReference>
<keyword evidence="7 11" id="KW-0808">Transferase</keyword>
<dbReference type="GO" id="GO:0030145">
    <property type="term" value="F:manganese ion binding"/>
    <property type="evidence" value="ECO:0007669"/>
    <property type="project" value="UniProtKB-UniRule"/>
</dbReference>
<comment type="subunit">
    <text evidence="11">Homodimer.</text>
</comment>
<dbReference type="InterPro" id="IPR013785">
    <property type="entry name" value="Aldolase_TIM"/>
</dbReference>
<feature type="binding site" evidence="11">
    <location>
        <position position="203"/>
    </location>
    <ligand>
        <name>Mn(2+)</name>
        <dbReference type="ChEBI" id="CHEBI:29035"/>
    </ligand>
</feature>
<dbReference type="GO" id="GO:0009098">
    <property type="term" value="P:L-leucine biosynthetic process"/>
    <property type="evidence" value="ECO:0007669"/>
    <property type="project" value="UniProtKB-UniRule"/>
</dbReference>
<keyword evidence="5 11" id="KW-0432">Leucine biosynthesis</keyword>
<dbReference type="AlphaFoldDB" id="A0A0G3WJ10"/>
<dbReference type="GO" id="GO:0003985">
    <property type="term" value="F:acetyl-CoA C-acetyltransferase activity"/>
    <property type="evidence" value="ECO:0007669"/>
    <property type="project" value="UniProtKB-UniRule"/>
</dbReference>
<name>A0A0G3WJ10_9BACT</name>
<dbReference type="OrthoDB" id="9804858at2"/>
<dbReference type="CDD" id="cd07940">
    <property type="entry name" value="DRE_TIM_IPMS"/>
    <property type="match status" value="1"/>
</dbReference>
<feature type="binding site" evidence="11">
    <location>
        <position position="15"/>
    </location>
    <ligand>
        <name>Mn(2+)</name>
        <dbReference type="ChEBI" id="CHEBI:29035"/>
    </ligand>
</feature>
<dbReference type="RefSeq" id="WP_052570302.1">
    <property type="nucleotide sequence ID" value="NZ_CP009498.1"/>
</dbReference>
<dbReference type="InterPro" id="IPR000891">
    <property type="entry name" value="PYR_CT"/>
</dbReference>
<evidence type="ECO:0000259" key="12">
    <source>
        <dbReference type="PROSITE" id="PS50991"/>
    </source>
</evidence>
<dbReference type="PROSITE" id="PS00815">
    <property type="entry name" value="AIPM_HOMOCIT_SYNTH_1"/>
    <property type="match status" value="1"/>
</dbReference>
<gene>
    <name evidence="11 13" type="primary">leuA</name>
    <name evidence="13" type="ORF">Epro_0501</name>
</gene>
<dbReference type="SUPFAM" id="SSF110921">
    <property type="entry name" value="2-isopropylmalate synthase LeuA, allosteric (dimerisation) domain"/>
    <property type="match status" value="1"/>
</dbReference>
<dbReference type="NCBIfam" id="NF002086">
    <property type="entry name" value="PRK00915.1-3"/>
    <property type="match status" value="1"/>
</dbReference>